<feature type="region of interest" description="Disordered" evidence="1">
    <location>
        <begin position="704"/>
        <end position="787"/>
    </location>
</feature>
<feature type="compositionally biased region" description="Polar residues" evidence="1">
    <location>
        <begin position="130"/>
        <end position="140"/>
    </location>
</feature>
<organism evidence="3">
    <name type="scientific">Kwoniella dejecticola CBS 10117</name>
    <dbReference type="NCBI Taxonomy" id="1296121"/>
    <lineage>
        <taxon>Eukaryota</taxon>
        <taxon>Fungi</taxon>
        <taxon>Dikarya</taxon>
        <taxon>Basidiomycota</taxon>
        <taxon>Agaricomycotina</taxon>
        <taxon>Tremellomycetes</taxon>
        <taxon>Tremellales</taxon>
        <taxon>Cryptococcaceae</taxon>
        <taxon>Kwoniella</taxon>
    </lineage>
</organism>
<dbReference type="EMBL" id="CP144535">
    <property type="protein sequence ID" value="WWC62298.1"/>
    <property type="molecule type" value="Genomic_DNA"/>
</dbReference>
<proteinExistence type="predicted"/>
<dbReference type="EMBL" id="KI894032">
    <property type="protein sequence ID" value="OBR84801.1"/>
    <property type="molecule type" value="Genomic_DNA"/>
</dbReference>
<keyword evidence="5" id="KW-1185">Reference proteome</keyword>
<gene>
    <name evidence="3" type="ORF">I303_05660</name>
    <name evidence="4" type="ORF">I303_104894</name>
</gene>
<dbReference type="PROSITE" id="PS50003">
    <property type="entry name" value="PH_DOMAIN"/>
    <property type="match status" value="2"/>
</dbReference>
<feature type="compositionally biased region" description="Low complexity" evidence="1">
    <location>
        <begin position="105"/>
        <end position="122"/>
    </location>
</feature>
<feature type="compositionally biased region" description="Polar residues" evidence="1">
    <location>
        <begin position="459"/>
        <end position="474"/>
    </location>
</feature>
<dbReference type="AlphaFoldDB" id="A0A1A6A424"/>
<feature type="compositionally biased region" description="Low complexity" evidence="1">
    <location>
        <begin position="418"/>
        <end position="436"/>
    </location>
</feature>
<dbReference type="STRING" id="1296121.A0A1A6A424"/>
<feature type="region of interest" description="Disordered" evidence="1">
    <location>
        <begin position="406"/>
        <end position="502"/>
    </location>
</feature>
<dbReference type="SMART" id="SM00233">
    <property type="entry name" value="PH"/>
    <property type="match status" value="2"/>
</dbReference>
<dbReference type="PANTHER" id="PTHR14336">
    <property type="entry name" value="TANDEM PH DOMAIN CONTAINING PROTEIN"/>
    <property type="match status" value="1"/>
</dbReference>
<feature type="region of interest" description="Disordered" evidence="1">
    <location>
        <begin position="163"/>
        <end position="200"/>
    </location>
</feature>
<reference evidence="3" key="1">
    <citation type="submission" date="2013-07" db="EMBL/GenBank/DDBJ databases">
        <title>The Genome Sequence of Cryptococcus dejecticola CBS10117.</title>
        <authorList>
            <consortium name="The Broad Institute Genome Sequencing Platform"/>
            <person name="Cuomo C."/>
            <person name="Litvintseva A."/>
            <person name="Chen Y."/>
            <person name="Heitman J."/>
            <person name="Sun S."/>
            <person name="Springer D."/>
            <person name="Dromer F."/>
            <person name="Young S.K."/>
            <person name="Zeng Q."/>
            <person name="Gargeya S."/>
            <person name="Fitzgerald M."/>
            <person name="Abouelleil A."/>
            <person name="Alvarado L."/>
            <person name="Berlin A.M."/>
            <person name="Chapman S.B."/>
            <person name="Dewar J."/>
            <person name="Goldberg J."/>
            <person name="Griggs A."/>
            <person name="Gujja S."/>
            <person name="Hansen M."/>
            <person name="Howarth C."/>
            <person name="Imamovic A."/>
            <person name="Larimer J."/>
            <person name="McCowan C."/>
            <person name="Murphy C."/>
            <person name="Pearson M."/>
            <person name="Priest M."/>
            <person name="Roberts A."/>
            <person name="Saif S."/>
            <person name="Shea T."/>
            <person name="Sykes S."/>
            <person name="Wortman J."/>
            <person name="Nusbaum C."/>
            <person name="Birren B."/>
        </authorList>
    </citation>
    <scope>NUCLEOTIDE SEQUENCE [LARGE SCALE GENOMIC DNA]</scope>
    <source>
        <strain evidence="3">CBS 10117</strain>
    </source>
</reference>
<feature type="compositionally biased region" description="Polar residues" evidence="1">
    <location>
        <begin position="336"/>
        <end position="349"/>
    </location>
</feature>
<dbReference type="Pfam" id="PF00169">
    <property type="entry name" value="PH"/>
    <property type="match status" value="2"/>
</dbReference>
<evidence type="ECO:0000313" key="4">
    <source>
        <dbReference type="EMBL" id="WWC62298.1"/>
    </source>
</evidence>
<accession>A0A1A6A424</accession>
<name>A0A1A6A424_9TREE</name>
<dbReference type="Proteomes" id="UP000078595">
    <property type="component" value="Chromosome 6"/>
</dbReference>
<dbReference type="PANTHER" id="PTHR14336:SF8">
    <property type="entry name" value="PROTEIN OPY1"/>
    <property type="match status" value="1"/>
</dbReference>
<protein>
    <recommendedName>
        <fullName evidence="2">PH domain-containing protein</fullName>
    </recommendedName>
</protein>
<feature type="compositionally biased region" description="Polar residues" evidence="1">
    <location>
        <begin position="486"/>
        <end position="499"/>
    </location>
</feature>
<feature type="domain" description="PH" evidence="2">
    <location>
        <begin position="204"/>
        <end position="299"/>
    </location>
</feature>
<dbReference type="VEuPathDB" id="FungiDB:I303_05660"/>
<dbReference type="InterPro" id="IPR011993">
    <property type="entry name" value="PH-like_dom_sf"/>
</dbReference>
<feature type="compositionally biased region" description="Low complexity" evidence="1">
    <location>
        <begin position="758"/>
        <end position="777"/>
    </location>
</feature>
<feature type="compositionally biased region" description="Acidic residues" evidence="1">
    <location>
        <begin position="163"/>
        <end position="193"/>
    </location>
</feature>
<dbReference type="RefSeq" id="XP_018262643.1">
    <property type="nucleotide sequence ID" value="XM_018408952.1"/>
</dbReference>
<evidence type="ECO:0000259" key="2">
    <source>
        <dbReference type="PROSITE" id="PS50003"/>
    </source>
</evidence>
<evidence type="ECO:0000313" key="3">
    <source>
        <dbReference type="EMBL" id="OBR84801.1"/>
    </source>
</evidence>
<evidence type="ECO:0000313" key="5">
    <source>
        <dbReference type="Proteomes" id="UP000078595"/>
    </source>
</evidence>
<evidence type="ECO:0000256" key="1">
    <source>
        <dbReference type="SAM" id="MobiDB-lite"/>
    </source>
</evidence>
<feature type="compositionally biased region" description="Basic and acidic residues" evidence="1">
    <location>
        <begin position="301"/>
        <end position="319"/>
    </location>
</feature>
<feature type="region of interest" description="Disordered" evidence="1">
    <location>
        <begin position="301"/>
        <end position="351"/>
    </location>
</feature>
<feature type="compositionally biased region" description="Polar residues" evidence="1">
    <location>
        <begin position="622"/>
        <end position="638"/>
    </location>
</feature>
<feature type="compositionally biased region" description="Low complexity" evidence="1">
    <location>
        <begin position="718"/>
        <end position="732"/>
    </location>
</feature>
<dbReference type="InterPro" id="IPR001849">
    <property type="entry name" value="PH_domain"/>
</dbReference>
<feature type="domain" description="PH" evidence="2">
    <location>
        <begin position="506"/>
        <end position="682"/>
    </location>
</feature>
<sequence>MSQQSEWITYDFYFWLPPSNLLYHSYLVKAILATTDMIDHEPDPAPTTPGAAPPSLAQPVPAPPPSRSEVERKLSFRSATSARTHESPKKKKPTHPPPPHSGFYTSPTSGNDSDSSSITSSTQPPFIGSPNPTSPILTPATTSVGGLSAIAERKFGNEILDEMELEDVEEENEDEGDGDGDGAESASEAEEGLDGLNKGMEGERVVKSGYLWKKQERRKAWKKRWFVLRTGKLAYYKDEKEYSLKKVIDLHDVHTVAPVTVKKNPHAFGIVTPKRTFFAKASSQDDSEEWVRAINGVRRKLSEREEEERSKREKGEHHQQPKSGSIPIPTRDRSTSEAIDTTSPTSTVGSYFVNRPSIGGASTPQAVHAAGHVSPNLASGGIIPPSSPMDTTNSLTSQMAKVNVQQQPIPQSLPMRNPSTVTSMPSSRSVSGPSVSARREPSTSSIGSTAPGPPVTAERPTNLNLPSASNQFIVSSEDEDDLDLAEQSQGQGQLQNLPSTPIDPTKVILSTYLMKRSKGRGRKVWRKRWFVLTSQGVTYTKSHMDTKALRYIPLTSILDALEVDAPDQSSASEDDQPPSAHPHNHNPFHPHPHHAQVPANSASTATSPPPKSNFTNAMRGRLSTNDNAQTTPKKSSQAGVAIEKHGEENTFRLITAKRTYVLCASSEEDEIKWLAATRALLNQLRVNTPSIGQGQGSVGAAAALGGDQPRSPTAVGVPTITQQPPTPATSIIDTPPNIQRQSSMNKSRSVSASDREFPPSVQSQISNSSTSAASAQPGSMTRGRSATYMAKSAVADVVKKFHPEG</sequence>
<dbReference type="InterPro" id="IPR051707">
    <property type="entry name" value="PI-Interact_SigTrans_Reg"/>
</dbReference>
<dbReference type="OrthoDB" id="2157866at2759"/>
<feature type="compositionally biased region" description="Basic residues" evidence="1">
    <location>
        <begin position="582"/>
        <end position="594"/>
    </location>
</feature>
<dbReference type="FunFam" id="2.30.29.30:FF:000286">
    <property type="entry name" value="PH-protein kinase domain containing protein"/>
    <property type="match status" value="1"/>
</dbReference>
<feature type="compositionally biased region" description="Polar residues" evidence="1">
    <location>
        <begin position="736"/>
        <end position="752"/>
    </location>
</feature>
<reference evidence="4" key="2">
    <citation type="submission" date="2013-07" db="EMBL/GenBank/DDBJ databases">
        <authorList>
            <consortium name="The Broad Institute Genome Sequencing Platform"/>
            <person name="Cuomo C."/>
            <person name="Litvintseva A."/>
            <person name="Chen Y."/>
            <person name="Heitman J."/>
            <person name="Sun S."/>
            <person name="Springer D."/>
            <person name="Dromer F."/>
            <person name="Young S.K."/>
            <person name="Zeng Q."/>
            <person name="Gargeya S."/>
            <person name="Fitzgerald M."/>
            <person name="Abouelleil A."/>
            <person name="Alvarado L."/>
            <person name="Berlin A.M."/>
            <person name="Chapman S.B."/>
            <person name="Dewar J."/>
            <person name="Goldberg J."/>
            <person name="Griggs A."/>
            <person name="Gujja S."/>
            <person name="Hansen M."/>
            <person name="Howarth C."/>
            <person name="Imamovic A."/>
            <person name="Larimer J."/>
            <person name="McCowan C."/>
            <person name="Murphy C."/>
            <person name="Pearson M."/>
            <person name="Priest M."/>
            <person name="Roberts A."/>
            <person name="Saif S."/>
            <person name="Shea T."/>
            <person name="Sykes S."/>
            <person name="Wortman J."/>
            <person name="Nusbaum C."/>
            <person name="Birren B."/>
        </authorList>
    </citation>
    <scope>NUCLEOTIDE SEQUENCE</scope>
    <source>
        <strain evidence="4">CBS 10117</strain>
    </source>
</reference>
<dbReference type="GeneID" id="28969359"/>
<feature type="compositionally biased region" description="Low complexity" evidence="1">
    <location>
        <begin position="48"/>
        <end position="59"/>
    </location>
</feature>
<reference evidence="4" key="3">
    <citation type="submission" date="2024-02" db="EMBL/GenBank/DDBJ databases">
        <title>Comparative genomics of Cryptococcus and Kwoniella reveals pathogenesis evolution and contrasting modes of karyotype evolution via chromosome fusion or intercentromeric recombination.</title>
        <authorList>
            <person name="Coelho M.A."/>
            <person name="David-Palma M."/>
            <person name="Shea T."/>
            <person name="Bowers K."/>
            <person name="McGinley-Smith S."/>
            <person name="Mohammad A.W."/>
            <person name="Gnirke A."/>
            <person name="Yurkov A.M."/>
            <person name="Nowrousian M."/>
            <person name="Sun S."/>
            <person name="Cuomo C.A."/>
            <person name="Heitman J."/>
        </authorList>
    </citation>
    <scope>NUCLEOTIDE SEQUENCE</scope>
    <source>
        <strain evidence="4">CBS 10117</strain>
    </source>
</reference>
<dbReference type="KEGG" id="kdj:28969359"/>
<dbReference type="SUPFAM" id="SSF50729">
    <property type="entry name" value="PH domain-like"/>
    <property type="match status" value="2"/>
</dbReference>
<feature type="region of interest" description="Disordered" evidence="1">
    <location>
        <begin position="565"/>
        <end position="643"/>
    </location>
</feature>
<dbReference type="Gene3D" id="2.30.29.30">
    <property type="entry name" value="Pleckstrin-homology domain (PH domain)/Phosphotyrosine-binding domain (PTB)"/>
    <property type="match status" value="2"/>
</dbReference>
<feature type="region of interest" description="Disordered" evidence="1">
    <location>
        <begin position="39"/>
        <end position="140"/>
    </location>
</feature>